<evidence type="ECO:0000313" key="1">
    <source>
        <dbReference type="EMBL" id="GEP42780.1"/>
    </source>
</evidence>
<name>A0A512M7R5_9BACT</name>
<dbReference type="InterPro" id="IPR011990">
    <property type="entry name" value="TPR-like_helical_dom_sf"/>
</dbReference>
<dbReference type="SUPFAM" id="SSF48452">
    <property type="entry name" value="TPR-like"/>
    <property type="match status" value="1"/>
</dbReference>
<sequence>MADNLPADSPVDQANDELAVTAKTWMQRGIALLSAGRQEVLKEALHCFDQALERRRQLPWQTNEKYRWLLTACWMNRGDVLTRLGEPSMLVDAVHSFDEAITLLEGLPLDADPQYRGRLVLGWMNRSLALRYQGGPESLDEALFSLSRAEDALLQGTRAPDLSLLASIIMNRAALLLEFTPPRALEALQSADTLIELCGPTEETDELASELGLKARHVFCRAVAILLETPPVDPAHADEWLMRATDRVDEAMTLTAIWSKHNTAPGFHVLQFELFRFGCHMYLAWQPHFLAEFILDVLDCERASPLFSHSKQLHAAGMEALTMAAEVLKRRGPLDLGLKKVDRLIEIIAELNAAAERIKTSQGMLEAG</sequence>
<evidence type="ECO:0000313" key="2">
    <source>
        <dbReference type="Proteomes" id="UP000321577"/>
    </source>
</evidence>
<reference evidence="1 2" key="1">
    <citation type="submission" date="2019-07" db="EMBL/GenBank/DDBJ databases">
        <title>Whole genome shotgun sequence of Brevifollis gellanilyticus NBRC 108608.</title>
        <authorList>
            <person name="Hosoyama A."/>
            <person name="Uohara A."/>
            <person name="Ohji S."/>
            <person name="Ichikawa N."/>
        </authorList>
    </citation>
    <scope>NUCLEOTIDE SEQUENCE [LARGE SCALE GENOMIC DNA]</scope>
    <source>
        <strain evidence="1 2">NBRC 108608</strain>
    </source>
</reference>
<organism evidence="1 2">
    <name type="scientific">Brevifollis gellanilyticus</name>
    <dbReference type="NCBI Taxonomy" id="748831"/>
    <lineage>
        <taxon>Bacteria</taxon>
        <taxon>Pseudomonadati</taxon>
        <taxon>Verrucomicrobiota</taxon>
        <taxon>Verrucomicrobiia</taxon>
        <taxon>Verrucomicrobiales</taxon>
        <taxon>Verrucomicrobiaceae</taxon>
    </lineage>
</organism>
<proteinExistence type="predicted"/>
<dbReference type="RefSeq" id="WP_146850369.1">
    <property type="nucleotide sequence ID" value="NZ_BKAG01000012.1"/>
</dbReference>
<dbReference type="EMBL" id="BKAG01000012">
    <property type="protein sequence ID" value="GEP42780.1"/>
    <property type="molecule type" value="Genomic_DNA"/>
</dbReference>
<protein>
    <submittedName>
        <fullName evidence="1">Uncharacterized protein</fullName>
    </submittedName>
</protein>
<dbReference type="OrthoDB" id="188839at2"/>
<keyword evidence="2" id="KW-1185">Reference proteome</keyword>
<accession>A0A512M7R5</accession>
<dbReference type="Gene3D" id="1.25.40.10">
    <property type="entry name" value="Tetratricopeptide repeat domain"/>
    <property type="match status" value="1"/>
</dbReference>
<gene>
    <name evidence="1" type="ORF">BGE01nite_20710</name>
</gene>
<dbReference type="AlphaFoldDB" id="A0A512M7R5"/>
<dbReference type="Proteomes" id="UP000321577">
    <property type="component" value="Unassembled WGS sequence"/>
</dbReference>
<comment type="caution">
    <text evidence="1">The sequence shown here is derived from an EMBL/GenBank/DDBJ whole genome shotgun (WGS) entry which is preliminary data.</text>
</comment>